<keyword evidence="2" id="KW-0201">Cytochrome c-type biogenesis</keyword>
<dbReference type="PROSITE" id="PS00194">
    <property type="entry name" value="THIOREDOXIN_1"/>
    <property type="match status" value="1"/>
</dbReference>
<comment type="subcellular location">
    <subcellularLocation>
        <location evidence="1">Cell envelope</location>
    </subcellularLocation>
</comment>
<dbReference type="SUPFAM" id="SSF52833">
    <property type="entry name" value="Thioredoxin-like"/>
    <property type="match status" value="1"/>
</dbReference>
<dbReference type="PANTHER" id="PTHR42852">
    <property type="entry name" value="THIOL:DISULFIDE INTERCHANGE PROTEIN DSBE"/>
    <property type="match status" value="1"/>
</dbReference>
<evidence type="ECO:0000256" key="5">
    <source>
        <dbReference type="SAM" id="MobiDB-lite"/>
    </source>
</evidence>
<name>A0A6J4T490_9SPHN</name>
<dbReference type="CDD" id="cd02966">
    <property type="entry name" value="TlpA_like_family"/>
    <property type="match status" value="1"/>
</dbReference>
<keyword evidence="4" id="KW-0676">Redox-active center</keyword>
<feature type="domain" description="Thioredoxin" evidence="6">
    <location>
        <begin position="41"/>
        <end position="182"/>
    </location>
</feature>
<dbReference type="InterPro" id="IPR036249">
    <property type="entry name" value="Thioredoxin-like_sf"/>
</dbReference>
<sequence>MRSLLMAFALVTASCSKQEQPAASEVENSAEADSGQGVDRGNKGKPAPEVIFNDPEGEETSLAELRGKPVLLNLWASWCAPCVKELPTLDRLAQAKGAALTVAAVSQDTGPHPSVEAFLKGRGINTLESYHDPRMGLSGGLGAQVLPTSVLFDAEGREVWRYVGDLDWTGPQAAKLLAEGGVPAG</sequence>
<dbReference type="InterPro" id="IPR050553">
    <property type="entry name" value="Thioredoxin_ResA/DsbE_sf"/>
</dbReference>
<dbReference type="Pfam" id="PF08534">
    <property type="entry name" value="Redoxin"/>
    <property type="match status" value="1"/>
</dbReference>
<evidence type="ECO:0000256" key="2">
    <source>
        <dbReference type="ARBA" id="ARBA00022748"/>
    </source>
</evidence>
<evidence type="ECO:0000256" key="4">
    <source>
        <dbReference type="ARBA" id="ARBA00023284"/>
    </source>
</evidence>
<dbReference type="PANTHER" id="PTHR42852:SF6">
    <property type="entry name" value="THIOL:DISULFIDE INTERCHANGE PROTEIN DSBE"/>
    <property type="match status" value="1"/>
</dbReference>
<dbReference type="InterPro" id="IPR017937">
    <property type="entry name" value="Thioredoxin_CS"/>
</dbReference>
<proteinExistence type="predicted"/>
<gene>
    <name evidence="7" type="ORF">AVDCRST_MAG44-1486</name>
</gene>
<dbReference type="PROSITE" id="PS51257">
    <property type="entry name" value="PROKAR_LIPOPROTEIN"/>
    <property type="match status" value="1"/>
</dbReference>
<evidence type="ECO:0000259" key="6">
    <source>
        <dbReference type="PROSITE" id="PS51352"/>
    </source>
</evidence>
<dbReference type="GO" id="GO:0015036">
    <property type="term" value="F:disulfide oxidoreductase activity"/>
    <property type="evidence" value="ECO:0007669"/>
    <property type="project" value="UniProtKB-ARBA"/>
</dbReference>
<accession>A0A6J4T490</accession>
<dbReference type="InterPro" id="IPR013766">
    <property type="entry name" value="Thioredoxin_domain"/>
</dbReference>
<reference evidence="7" key="1">
    <citation type="submission" date="2020-02" db="EMBL/GenBank/DDBJ databases">
        <authorList>
            <person name="Meier V. D."/>
        </authorList>
    </citation>
    <scope>NUCLEOTIDE SEQUENCE</scope>
    <source>
        <strain evidence="7">AVDCRST_MAG44</strain>
    </source>
</reference>
<evidence type="ECO:0000313" key="7">
    <source>
        <dbReference type="EMBL" id="CAA9512722.1"/>
    </source>
</evidence>
<dbReference type="InterPro" id="IPR013740">
    <property type="entry name" value="Redoxin"/>
</dbReference>
<protein>
    <recommendedName>
        <fullName evidence="6">Thioredoxin domain-containing protein</fullName>
    </recommendedName>
</protein>
<feature type="region of interest" description="Disordered" evidence="5">
    <location>
        <begin position="18"/>
        <end position="54"/>
    </location>
</feature>
<dbReference type="GO" id="GO:0030313">
    <property type="term" value="C:cell envelope"/>
    <property type="evidence" value="ECO:0007669"/>
    <property type="project" value="UniProtKB-SubCell"/>
</dbReference>
<evidence type="ECO:0000256" key="1">
    <source>
        <dbReference type="ARBA" id="ARBA00004196"/>
    </source>
</evidence>
<dbReference type="PROSITE" id="PS51352">
    <property type="entry name" value="THIOREDOXIN_2"/>
    <property type="match status" value="1"/>
</dbReference>
<evidence type="ECO:0000256" key="3">
    <source>
        <dbReference type="ARBA" id="ARBA00023157"/>
    </source>
</evidence>
<dbReference type="EMBL" id="CADCVY010000099">
    <property type="protein sequence ID" value="CAA9512722.1"/>
    <property type="molecule type" value="Genomic_DNA"/>
</dbReference>
<keyword evidence="3" id="KW-1015">Disulfide bond</keyword>
<dbReference type="Gene3D" id="3.40.30.10">
    <property type="entry name" value="Glutaredoxin"/>
    <property type="match status" value="1"/>
</dbReference>
<dbReference type="AlphaFoldDB" id="A0A6J4T490"/>
<organism evidence="7">
    <name type="scientific">uncultured Sphingomonas sp</name>
    <dbReference type="NCBI Taxonomy" id="158754"/>
    <lineage>
        <taxon>Bacteria</taxon>
        <taxon>Pseudomonadati</taxon>
        <taxon>Pseudomonadota</taxon>
        <taxon>Alphaproteobacteria</taxon>
        <taxon>Sphingomonadales</taxon>
        <taxon>Sphingomonadaceae</taxon>
        <taxon>Sphingomonas</taxon>
        <taxon>environmental samples</taxon>
    </lineage>
</organism>
<dbReference type="GO" id="GO:0017004">
    <property type="term" value="P:cytochrome complex assembly"/>
    <property type="evidence" value="ECO:0007669"/>
    <property type="project" value="UniProtKB-KW"/>
</dbReference>